<dbReference type="GO" id="GO:0006420">
    <property type="term" value="P:arginyl-tRNA aminoacylation"/>
    <property type="evidence" value="ECO:0007669"/>
    <property type="project" value="UniProtKB-UniRule"/>
</dbReference>
<comment type="catalytic activity">
    <reaction evidence="10 11">
        <text>tRNA(Arg) + L-arginine + ATP = L-arginyl-tRNA(Arg) + AMP + diphosphate</text>
        <dbReference type="Rhea" id="RHEA:20301"/>
        <dbReference type="Rhea" id="RHEA-COMP:9658"/>
        <dbReference type="Rhea" id="RHEA-COMP:9673"/>
        <dbReference type="ChEBI" id="CHEBI:30616"/>
        <dbReference type="ChEBI" id="CHEBI:32682"/>
        <dbReference type="ChEBI" id="CHEBI:33019"/>
        <dbReference type="ChEBI" id="CHEBI:78442"/>
        <dbReference type="ChEBI" id="CHEBI:78513"/>
        <dbReference type="ChEBI" id="CHEBI:456215"/>
        <dbReference type="EC" id="6.1.1.19"/>
    </reaction>
</comment>
<evidence type="ECO:0000256" key="5">
    <source>
        <dbReference type="ARBA" id="ARBA00022598"/>
    </source>
</evidence>
<dbReference type="CDD" id="cd00671">
    <property type="entry name" value="ArgRS_core"/>
    <property type="match status" value="1"/>
</dbReference>
<keyword evidence="6 11" id="KW-0547">Nucleotide-binding</keyword>
<dbReference type="InterPro" id="IPR005148">
    <property type="entry name" value="Arg-tRNA-synth_N"/>
</dbReference>
<evidence type="ECO:0000256" key="10">
    <source>
        <dbReference type="ARBA" id="ARBA00049339"/>
    </source>
</evidence>
<dbReference type="InterPro" id="IPR009080">
    <property type="entry name" value="tRNAsynth_Ia_anticodon-bd"/>
</dbReference>
<dbReference type="Pfam" id="PF00750">
    <property type="entry name" value="tRNA-synt_1d"/>
    <property type="match status" value="1"/>
</dbReference>
<dbReference type="SUPFAM" id="SSF52374">
    <property type="entry name" value="Nucleotidylyl transferase"/>
    <property type="match status" value="1"/>
</dbReference>
<dbReference type="NCBIfam" id="TIGR00456">
    <property type="entry name" value="argS"/>
    <property type="match status" value="1"/>
</dbReference>
<reference evidence="15 16" key="1">
    <citation type="submission" date="2018-08" db="EMBL/GenBank/DDBJ databases">
        <title>Draft genome of candidate division NPL-UPA2 bacterium Unc8 that adapted to ultra-basic serpentinizing groundwater.</title>
        <authorList>
            <person name="Ishii S."/>
            <person name="Suzuki S."/>
            <person name="Nealson K.H."/>
        </authorList>
    </citation>
    <scope>NUCLEOTIDE SEQUENCE [LARGE SCALE GENOMIC DNA]</scope>
    <source>
        <strain evidence="15">Unc8</strain>
    </source>
</reference>
<evidence type="ECO:0000256" key="8">
    <source>
        <dbReference type="ARBA" id="ARBA00022917"/>
    </source>
</evidence>
<comment type="subunit">
    <text evidence="3 11">Monomer.</text>
</comment>
<dbReference type="InterPro" id="IPR035684">
    <property type="entry name" value="ArgRS_core"/>
</dbReference>
<dbReference type="Proteomes" id="UP000266287">
    <property type="component" value="Unassembled WGS sequence"/>
</dbReference>
<dbReference type="Gene3D" id="1.10.730.10">
    <property type="entry name" value="Isoleucyl-tRNA Synthetase, Domain 1"/>
    <property type="match status" value="1"/>
</dbReference>
<accession>A0A399FY34</accession>
<dbReference type="GO" id="GO:0005737">
    <property type="term" value="C:cytoplasm"/>
    <property type="evidence" value="ECO:0007669"/>
    <property type="project" value="UniProtKB-SubCell"/>
</dbReference>
<comment type="similarity">
    <text evidence="2 11 12">Belongs to the class-I aminoacyl-tRNA synthetase family.</text>
</comment>
<keyword evidence="4 11" id="KW-0963">Cytoplasm</keyword>
<dbReference type="InterPro" id="IPR008909">
    <property type="entry name" value="DALR_anticod-bd"/>
</dbReference>
<keyword evidence="5 11" id="KW-0436">Ligase</keyword>
<evidence type="ECO:0000256" key="2">
    <source>
        <dbReference type="ARBA" id="ARBA00005594"/>
    </source>
</evidence>
<dbReference type="InterPro" id="IPR014729">
    <property type="entry name" value="Rossmann-like_a/b/a_fold"/>
</dbReference>
<dbReference type="Pfam" id="PF03485">
    <property type="entry name" value="Arg_tRNA_synt_N"/>
    <property type="match status" value="1"/>
</dbReference>
<dbReference type="Gene3D" id="3.30.1360.70">
    <property type="entry name" value="Arginyl tRNA synthetase N-terminal domain"/>
    <property type="match status" value="1"/>
</dbReference>
<dbReference type="InterPro" id="IPR001278">
    <property type="entry name" value="Arg-tRNA-ligase"/>
</dbReference>
<keyword evidence="8 11" id="KW-0648">Protein biosynthesis</keyword>
<protein>
    <recommendedName>
        <fullName evidence="11">Arginine--tRNA ligase</fullName>
        <ecNumber evidence="11">6.1.1.19</ecNumber>
    </recommendedName>
    <alternativeName>
        <fullName evidence="11">Arginyl-tRNA synthetase</fullName>
        <shortName evidence="11">ArgRS</shortName>
    </alternativeName>
</protein>
<dbReference type="EC" id="6.1.1.19" evidence="11"/>
<feature type="short sequence motif" description="'HIGH' region" evidence="11">
    <location>
        <begin position="130"/>
        <end position="140"/>
    </location>
</feature>
<dbReference type="GO" id="GO:0004814">
    <property type="term" value="F:arginine-tRNA ligase activity"/>
    <property type="evidence" value="ECO:0007669"/>
    <property type="project" value="UniProtKB-UniRule"/>
</dbReference>
<gene>
    <name evidence="11" type="primary">argS</name>
    <name evidence="15" type="ORF">B9J77_02515</name>
</gene>
<evidence type="ECO:0000259" key="14">
    <source>
        <dbReference type="SMART" id="SM01016"/>
    </source>
</evidence>
<dbReference type="Gene3D" id="3.40.50.620">
    <property type="entry name" value="HUPs"/>
    <property type="match status" value="1"/>
</dbReference>
<evidence type="ECO:0000256" key="12">
    <source>
        <dbReference type="RuleBase" id="RU363038"/>
    </source>
</evidence>
<organism evidence="15 16">
    <name type="scientific">candidate division NPL-UPA2 bacterium Unc8</name>
    <dbReference type="NCBI Taxonomy" id="1980939"/>
    <lineage>
        <taxon>Bacteria</taxon>
    </lineage>
</organism>
<evidence type="ECO:0000313" key="16">
    <source>
        <dbReference type="Proteomes" id="UP000266287"/>
    </source>
</evidence>
<evidence type="ECO:0000256" key="3">
    <source>
        <dbReference type="ARBA" id="ARBA00011245"/>
    </source>
</evidence>
<feature type="domain" description="Arginyl tRNA synthetase N-terminal" evidence="14">
    <location>
        <begin position="6"/>
        <end position="93"/>
    </location>
</feature>
<comment type="subcellular location">
    <subcellularLocation>
        <location evidence="1 11">Cytoplasm</location>
    </subcellularLocation>
</comment>
<evidence type="ECO:0000313" key="15">
    <source>
        <dbReference type="EMBL" id="RII00376.1"/>
    </source>
</evidence>
<proteinExistence type="inferred from homology"/>
<dbReference type="FunFam" id="1.10.730.10:FF:000008">
    <property type="entry name" value="Arginine--tRNA ligase"/>
    <property type="match status" value="1"/>
</dbReference>
<dbReference type="PANTHER" id="PTHR11956">
    <property type="entry name" value="ARGINYL-TRNA SYNTHETASE"/>
    <property type="match status" value="1"/>
</dbReference>
<evidence type="ECO:0000256" key="6">
    <source>
        <dbReference type="ARBA" id="ARBA00022741"/>
    </source>
</evidence>
<sequence>MLILVKETSSLLKEALVKIGEKTGMRQFPSPYLEIPHETRHGDLSTNVALQLAKQSGLPPLKIAEDIVKLIAFRSPVFSRIEVAPPGFINFFFKPEIFYPIINRIIREGSRYGCSNFGEGKRVLLEFVSANPTGPLTVAHGRHAAVGDAIARILRMAGYTVVKEYYYNDSGRQMELLGRSLYARYKEASGAKADIGEDGYHGEYLRELAREITNDEAKKDIDFFSSFAEKRIFAGIKQDLSEFRVDFDSWIKEKDLYESGAVDRVIEELRKAGEVYEEEGALWLRSSLFGDEKDRVIRRRNKEPTYIAPDIAYHHQKYERGFDLLIDLFGPDHHGYSPRLWAALTALGHDRGKLKIIIVQLVSLYRGKEKISMSTRKGEFITLRQVLHEVGGDVARFFFLMRKTDSHLNFDIELAKSESLENPVYYVQYVHARSASIMKVARENAIAPGKDADLSFLREEEEIAIMKKLAQFPDVITGCAKNVEPQPVTGYLQDLAKAFHNYYNHFRVINPDNQQLTQARLRLVVAVKTVIANGLTLLGIPPCEKM</sequence>
<dbReference type="GO" id="GO:0005524">
    <property type="term" value="F:ATP binding"/>
    <property type="evidence" value="ECO:0007669"/>
    <property type="project" value="UniProtKB-UniRule"/>
</dbReference>
<feature type="domain" description="DALR anticodon binding" evidence="13">
    <location>
        <begin position="427"/>
        <end position="546"/>
    </location>
</feature>
<evidence type="ECO:0000256" key="4">
    <source>
        <dbReference type="ARBA" id="ARBA00022490"/>
    </source>
</evidence>
<name>A0A399FY34_UNCN2</name>
<keyword evidence="7 11" id="KW-0067">ATP-binding</keyword>
<dbReference type="AlphaFoldDB" id="A0A399FY34"/>
<keyword evidence="9 11" id="KW-0030">Aminoacyl-tRNA synthetase</keyword>
<dbReference type="FunFam" id="3.40.50.620:FF:000062">
    <property type="entry name" value="Arginine--tRNA ligase"/>
    <property type="match status" value="1"/>
</dbReference>
<dbReference type="HAMAP" id="MF_00123">
    <property type="entry name" value="Arg_tRNA_synth"/>
    <property type="match status" value="1"/>
</dbReference>
<evidence type="ECO:0000259" key="13">
    <source>
        <dbReference type="SMART" id="SM00836"/>
    </source>
</evidence>
<dbReference type="SUPFAM" id="SSF55190">
    <property type="entry name" value="Arginyl-tRNA synthetase (ArgRS), N-terminal 'additional' domain"/>
    <property type="match status" value="1"/>
</dbReference>
<dbReference type="EMBL" id="NDHY01000004">
    <property type="protein sequence ID" value="RII00376.1"/>
    <property type="molecule type" value="Genomic_DNA"/>
</dbReference>
<dbReference type="InterPro" id="IPR036695">
    <property type="entry name" value="Arg-tRNA-synth_N_sf"/>
</dbReference>
<dbReference type="PRINTS" id="PR01038">
    <property type="entry name" value="TRNASYNTHARG"/>
</dbReference>
<dbReference type="PANTHER" id="PTHR11956:SF5">
    <property type="entry name" value="ARGININE--TRNA LIGASE, CYTOPLASMIC"/>
    <property type="match status" value="1"/>
</dbReference>
<evidence type="ECO:0000256" key="1">
    <source>
        <dbReference type="ARBA" id="ARBA00004496"/>
    </source>
</evidence>
<evidence type="ECO:0000256" key="11">
    <source>
        <dbReference type="HAMAP-Rule" id="MF_00123"/>
    </source>
</evidence>
<evidence type="ECO:0000256" key="7">
    <source>
        <dbReference type="ARBA" id="ARBA00022840"/>
    </source>
</evidence>
<dbReference type="SUPFAM" id="SSF47323">
    <property type="entry name" value="Anticodon-binding domain of a subclass of class I aminoacyl-tRNA synthetases"/>
    <property type="match status" value="1"/>
</dbReference>
<dbReference type="SMART" id="SM00836">
    <property type="entry name" value="DALR_1"/>
    <property type="match status" value="1"/>
</dbReference>
<comment type="caution">
    <text evidence="15">The sequence shown here is derived from an EMBL/GenBank/DDBJ whole genome shotgun (WGS) entry which is preliminary data.</text>
</comment>
<dbReference type="Pfam" id="PF05746">
    <property type="entry name" value="DALR_1"/>
    <property type="match status" value="1"/>
</dbReference>
<evidence type="ECO:0000256" key="9">
    <source>
        <dbReference type="ARBA" id="ARBA00023146"/>
    </source>
</evidence>
<dbReference type="SMART" id="SM01016">
    <property type="entry name" value="Arg_tRNA_synt_N"/>
    <property type="match status" value="1"/>
</dbReference>